<dbReference type="Pfam" id="PF13374">
    <property type="entry name" value="TPR_10"/>
    <property type="match status" value="1"/>
</dbReference>
<accession>A0A6A6WGV2</accession>
<evidence type="ECO:0000259" key="2">
    <source>
        <dbReference type="Pfam" id="PF06985"/>
    </source>
</evidence>
<dbReference type="InterPro" id="IPR027417">
    <property type="entry name" value="P-loop_NTPase"/>
</dbReference>
<dbReference type="Gene3D" id="3.40.50.300">
    <property type="entry name" value="P-loop containing nucleotide triphosphate hydrolases"/>
    <property type="match status" value="1"/>
</dbReference>
<evidence type="ECO:0000313" key="4">
    <source>
        <dbReference type="Proteomes" id="UP000799437"/>
    </source>
</evidence>
<organism evidence="3 4">
    <name type="scientific">Pseudovirgaria hyperparasitica</name>
    <dbReference type="NCBI Taxonomy" id="470096"/>
    <lineage>
        <taxon>Eukaryota</taxon>
        <taxon>Fungi</taxon>
        <taxon>Dikarya</taxon>
        <taxon>Ascomycota</taxon>
        <taxon>Pezizomycotina</taxon>
        <taxon>Dothideomycetes</taxon>
        <taxon>Dothideomycetes incertae sedis</taxon>
        <taxon>Acrospermales</taxon>
        <taxon>Acrospermaceae</taxon>
        <taxon>Pseudovirgaria</taxon>
    </lineage>
</organism>
<dbReference type="AlphaFoldDB" id="A0A6A6WGV2"/>
<protein>
    <submittedName>
        <fullName evidence="3">HET-domain-containing protein</fullName>
    </submittedName>
</protein>
<dbReference type="SUPFAM" id="SSF48452">
    <property type="entry name" value="TPR-like"/>
    <property type="match status" value="1"/>
</dbReference>
<dbReference type="PANTHER" id="PTHR10622:SF11">
    <property type="entry name" value="HET-DOMAIN-CONTAINING PROTEIN"/>
    <property type="match status" value="1"/>
</dbReference>
<keyword evidence="4" id="KW-1185">Reference proteome</keyword>
<dbReference type="Pfam" id="PF00931">
    <property type="entry name" value="NB-ARC"/>
    <property type="match status" value="1"/>
</dbReference>
<proteinExistence type="predicted"/>
<feature type="domain" description="NB-ARC" evidence="1">
    <location>
        <begin position="272"/>
        <end position="449"/>
    </location>
</feature>
<evidence type="ECO:0000259" key="1">
    <source>
        <dbReference type="Pfam" id="PF00931"/>
    </source>
</evidence>
<dbReference type="PANTHER" id="PTHR10622">
    <property type="entry name" value="HET DOMAIN-CONTAINING PROTEIN"/>
    <property type="match status" value="1"/>
</dbReference>
<feature type="domain" description="Heterokaryon incompatibility" evidence="2">
    <location>
        <begin position="25"/>
        <end position="115"/>
    </location>
</feature>
<dbReference type="InterPro" id="IPR010730">
    <property type="entry name" value="HET"/>
</dbReference>
<dbReference type="GO" id="GO:0043531">
    <property type="term" value="F:ADP binding"/>
    <property type="evidence" value="ECO:0007669"/>
    <property type="project" value="InterPro"/>
</dbReference>
<dbReference type="Proteomes" id="UP000799437">
    <property type="component" value="Unassembled WGS sequence"/>
</dbReference>
<dbReference type="GeneID" id="54489876"/>
<dbReference type="Gene3D" id="1.25.40.10">
    <property type="entry name" value="Tetratricopeptide repeat domain"/>
    <property type="match status" value="1"/>
</dbReference>
<reference evidence="3" key="1">
    <citation type="journal article" date="2020" name="Stud. Mycol.">
        <title>101 Dothideomycetes genomes: a test case for predicting lifestyles and emergence of pathogens.</title>
        <authorList>
            <person name="Haridas S."/>
            <person name="Albert R."/>
            <person name="Binder M."/>
            <person name="Bloem J."/>
            <person name="Labutti K."/>
            <person name="Salamov A."/>
            <person name="Andreopoulos B."/>
            <person name="Baker S."/>
            <person name="Barry K."/>
            <person name="Bills G."/>
            <person name="Bluhm B."/>
            <person name="Cannon C."/>
            <person name="Castanera R."/>
            <person name="Culley D."/>
            <person name="Daum C."/>
            <person name="Ezra D."/>
            <person name="Gonzalez J."/>
            <person name="Henrissat B."/>
            <person name="Kuo A."/>
            <person name="Liang C."/>
            <person name="Lipzen A."/>
            <person name="Lutzoni F."/>
            <person name="Magnuson J."/>
            <person name="Mondo S."/>
            <person name="Nolan M."/>
            <person name="Ohm R."/>
            <person name="Pangilinan J."/>
            <person name="Park H.-J."/>
            <person name="Ramirez L."/>
            <person name="Alfaro M."/>
            <person name="Sun H."/>
            <person name="Tritt A."/>
            <person name="Yoshinaga Y."/>
            <person name="Zwiers L.-H."/>
            <person name="Turgeon B."/>
            <person name="Goodwin S."/>
            <person name="Spatafora J."/>
            <person name="Crous P."/>
            <person name="Grigoriev I."/>
        </authorList>
    </citation>
    <scope>NUCLEOTIDE SEQUENCE</scope>
    <source>
        <strain evidence="3">CBS 121739</strain>
    </source>
</reference>
<dbReference type="Pfam" id="PF06985">
    <property type="entry name" value="HET"/>
    <property type="match status" value="1"/>
</dbReference>
<gene>
    <name evidence="3" type="ORF">EJ05DRAFT_524608</name>
</gene>
<dbReference type="InterPro" id="IPR011990">
    <property type="entry name" value="TPR-like_helical_dom_sf"/>
</dbReference>
<dbReference type="InterPro" id="IPR002182">
    <property type="entry name" value="NB-ARC"/>
</dbReference>
<name>A0A6A6WGV2_9PEZI</name>
<dbReference type="EMBL" id="ML996567">
    <property type="protein sequence ID" value="KAF2761280.1"/>
    <property type="molecule type" value="Genomic_DNA"/>
</dbReference>
<dbReference type="RefSeq" id="XP_033603731.1">
    <property type="nucleotide sequence ID" value="XM_033748822.1"/>
</dbReference>
<sequence length="830" mass="95189">MRLLSVAPDGGLQLKTYSEDQVPPYAILSHTWGRLEDYEVTYRDVLDGTGLNKPGYEKLLFCHNQAMRHDLTYFWVDACCIDKSNSTELQEAINSMFRWYQRAERCYVYLTDVSIRAGERQLSREEWLPSFESSRWHTRAWTLQELIAPRSVEFYSREHVYLGDKVFLAENLRRITSIDNAVLSNGNFLQYSIDDRIRWCETRQATKSEDKVYSLLGLCNIYLPLIYGEGEEHAMRRLRKEISEADHLITAPARRRPFMVPFERNSRFTGREHDLSQVSGMLFRGTETSRAAIVGLGGIGKTQVAIELAYRAAELYPDCAIFWIPMTNTESLDRAYSSLADELDVPGRRNSSTDLKLLVQMHMSRVETGRWLMIFDNADSMETWTDKQSDRHAGKRLIHCLPKSALGSILFTSRDKKVAVKLAESEVIVLKGLEPSFSVELLRKSLIHTEDVDRPCESELEALGELLTHLPLALSQAAAYLNSNDVSIATYLTLFQEQDDTAIELLSEEFEDQGRYETARNPIAATWLISFERIRATDNLAAEYLSLMACLEHKDIPHSFLPAGPSKKKQLDAIGTLTAYSFLMKTTSNTYNLHRLVHHATWKWLKDRDLSRGFTRKALERLDEVVPMGYENRHVWRQFLGHMGHVLDLDKISVSDELHLNLTWRLGHYLKSDGRYREAELRSLKAWRALELEPDSVAYRTFLTHQLNLGLLQKTLGEFETASQIFEGVTPFLQSELGAEHPSCLQILSALAHCYLIMGRLVESGQILTRVLESQRRILGDDHPDTLDTLKVCMEHSVLRGDLVQAERLGIAVIEGYRHSKREQQRACKE</sequence>
<evidence type="ECO:0000313" key="3">
    <source>
        <dbReference type="EMBL" id="KAF2761280.1"/>
    </source>
</evidence>
<dbReference type="OrthoDB" id="5986190at2759"/>
<dbReference type="SUPFAM" id="SSF52540">
    <property type="entry name" value="P-loop containing nucleoside triphosphate hydrolases"/>
    <property type="match status" value="1"/>
</dbReference>